<keyword evidence="8" id="KW-1015">Disulfide bond</keyword>
<dbReference type="PANTHER" id="PTHR16877:SF0">
    <property type="entry name" value="HEPCIDIN"/>
    <property type="match status" value="1"/>
</dbReference>
<evidence type="ECO:0000256" key="8">
    <source>
        <dbReference type="ARBA" id="ARBA00023157"/>
    </source>
</evidence>
<feature type="signal peptide" evidence="9">
    <location>
        <begin position="1"/>
        <end position="24"/>
    </location>
</feature>
<proteinExistence type="evidence at transcript level"/>
<feature type="chain" id="PRO_5003317441" evidence="9">
    <location>
        <begin position="25"/>
        <end position="85"/>
    </location>
</feature>
<dbReference type="GO" id="GO:0006879">
    <property type="term" value="P:intracellular iron ion homeostasis"/>
    <property type="evidence" value="ECO:0007669"/>
    <property type="project" value="InterPro"/>
</dbReference>
<sequence length="85" mass="9739">MKAFSVAFAMVLVLARTCIFSSYALPYSEKPEQERSSLVLEHQQVEDHSQNSFAATRVRRQSHLSLCRWCCKCCHNKGCGFCCKF</sequence>
<evidence type="ECO:0000256" key="6">
    <source>
        <dbReference type="ARBA" id="ARBA00022729"/>
    </source>
</evidence>
<evidence type="ECO:0000256" key="3">
    <source>
        <dbReference type="ARBA" id="ARBA00022525"/>
    </source>
</evidence>
<evidence type="ECO:0000256" key="7">
    <source>
        <dbReference type="ARBA" id="ARBA00023022"/>
    </source>
</evidence>
<dbReference type="InterPro" id="IPR010500">
    <property type="entry name" value="Hepcidin"/>
</dbReference>
<evidence type="ECO:0000313" key="10">
    <source>
        <dbReference type="EMBL" id="CBL59464.1"/>
    </source>
</evidence>
<evidence type="ECO:0000256" key="1">
    <source>
        <dbReference type="ARBA" id="ARBA00004613"/>
    </source>
</evidence>
<organism evidence="10">
    <name type="scientific">Plecoglossus altivelis</name>
    <name type="common">Ayu sweetfish</name>
    <name type="synonym">Salmo altivelis</name>
    <dbReference type="NCBI Taxonomy" id="61084"/>
    <lineage>
        <taxon>Eukaryota</taxon>
        <taxon>Metazoa</taxon>
        <taxon>Chordata</taxon>
        <taxon>Craniata</taxon>
        <taxon>Vertebrata</taxon>
        <taxon>Euteleostomi</taxon>
        <taxon>Actinopterygii</taxon>
        <taxon>Neopterygii</taxon>
        <taxon>Teleostei</taxon>
        <taxon>Stomiati</taxon>
        <taxon>Osmeriformes</taxon>
        <taxon>Plecoglossus</taxon>
    </lineage>
</organism>
<evidence type="ECO:0000256" key="5">
    <source>
        <dbReference type="ARBA" id="ARBA00022702"/>
    </source>
</evidence>
<comment type="subcellular location">
    <subcellularLocation>
        <location evidence="1">Secreted</location>
    </subcellularLocation>
</comment>
<keyword evidence="7" id="KW-0044">Antibiotic</keyword>
<evidence type="ECO:0000256" key="2">
    <source>
        <dbReference type="ARBA" id="ARBA00008022"/>
    </source>
</evidence>
<dbReference type="PANTHER" id="PTHR16877">
    <property type="entry name" value="HEPCIDIN"/>
    <property type="match status" value="1"/>
</dbReference>
<evidence type="ECO:0000256" key="9">
    <source>
        <dbReference type="SAM" id="SignalP"/>
    </source>
</evidence>
<accession>F4MK96</accession>
<evidence type="ECO:0000256" key="4">
    <source>
        <dbReference type="ARBA" id="ARBA00022529"/>
    </source>
</evidence>
<gene>
    <name evidence="10" type="primary">hepc1</name>
</gene>
<dbReference type="Pfam" id="PF06446">
    <property type="entry name" value="Hepcidin"/>
    <property type="match status" value="1"/>
</dbReference>
<keyword evidence="6 9" id="KW-0732">Signal</keyword>
<keyword evidence="4" id="KW-0929">Antimicrobial</keyword>
<dbReference type="GO" id="GO:0005576">
    <property type="term" value="C:extracellular region"/>
    <property type="evidence" value="ECO:0007669"/>
    <property type="project" value="UniProtKB-SubCell"/>
</dbReference>
<comment type="similarity">
    <text evidence="2">Belongs to the hepcidin family.</text>
</comment>
<name>F4MK96_PLEAT</name>
<dbReference type="GO" id="GO:0005179">
    <property type="term" value="F:hormone activity"/>
    <property type="evidence" value="ECO:0007669"/>
    <property type="project" value="UniProtKB-KW"/>
</dbReference>
<keyword evidence="3" id="KW-0964">Secreted</keyword>
<dbReference type="AlphaFoldDB" id="F4MK96"/>
<keyword evidence="5" id="KW-0372">Hormone</keyword>
<protein>
    <submittedName>
        <fullName evidence="10">Hepcidin-1</fullName>
    </submittedName>
</protein>
<dbReference type="EMBL" id="FN811136">
    <property type="protein sequence ID" value="CBL59464.1"/>
    <property type="molecule type" value="mRNA"/>
</dbReference>
<dbReference type="GO" id="GO:0042742">
    <property type="term" value="P:defense response to bacterium"/>
    <property type="evidence" value="ECO:0007669"/>
    <property type="project" value="UniProtKB-KW"/>
</dbReference>
<reference evidence="10" key="1">
    <citation type="submission" date="2010-04" db="EMBL/GenBank/DDBJ databases">
        <title>Molecular cloning and characterization of Hepcidin-1 from Plecoglossus altivelis.</title>
        <authorList>
            <person name="Chen M.Z."/>
            <person name="Chen J."/>
            <person name="Lu X.J."/>
            <person name="Shi Y.H."/>
        </authorList>
    </citation>
    <scope>NUCLEOTIDE SEQUENCE</scope>
    <source>
        <tissue evidence="10">Liver</tissue>
    </source>
</reference>